<dbReference type="Gene3D" id="1.20.1250.20">
    <property type="entry name" value="MFS general substrate transporter like domains"/>
    <property type="match status" value="1"/>
</dbReference>
<dbReference type="GO" id="GO:0016020">
    <property type="term" value="C:membrane"/>
    <property type="evidence" value="ECO:0007669"/>
    <property type="project" value="UniProtKB-SubCell"/>
</dbReference>
<dbReference type="InterPro" id="IPR036259">
    <property type="entry name" value="MFS_trans_sf"/>
</dbReference>
<evidence type="ECO:0000256" key="6">
    <source>
        <dbReference type="SAM" id="Phobius"/>
    </source>
</evidence>
<dbReference type="SUPFAM" id="SSF103473">
    <property type="entry name" value="MFS general substrate transporter"/>
    <property type="match status" value="1"/>
</dbReference>
<feature type="transmembrane region" description="Helical" evidence="6">
    <location>
        <begin position="100"/>
        <end position="120"/>
    </location>
</feature>
<dbReference type="EMBL" id="JAULSV010000005">
    <property type="protein sequence ID" value="KAK0643726.1"/>
    <property type="molecule type" value="Genomic_DNA"/>
</dbReference>
<keyword evidence="4 6" id="KW-1133">Transmembrane helix</keyword>
<feature type="transmembrane region" description="Helical" evidence="6">
    <location>
        <begin position="32"/>
        <end position="56"/>
    </location>
</feature>
<keyword evidence="9" id="KW-1185">Reference proteome</keyword>
<dbReference type="Pfam" id="PF07690">
    <property type="entry name" value="MFS_1"/>
    <property type="match status" value="1"/>
</dbReference>
<evidence type="ECO:0000313" key="9">
    <source>
        <dbReference type="Proteomes" id="UP001174936"/>
    </source>
</evidence>
<feature type="transmembrane region" description="Helical" evidence="6">
    <location>
        <begin position="68"/>
        <end position="88"/>
    </location>
</feature>
<feature type="transmembrane region" description="Helical" evidence="6">
    <location>
        <begin position="126"/>
        <end position="148"/>
    </location>
</feature>
<dbReference type="GO" id="GO:0022857">
    <property type="term" value="F:transmembrane transporter activity"/>
    <property type="evidence" value="ECO:0007669"/>
    <property type="project" value="InterPro"/>
</dbReference>
<feature type="transmembrane region" description="Helical" evidence="6">
    <location>
        <begin position="189"/>
        <end position="209"/>
    </location>
</feature>
<dbReference type="Proteomes" id="UP001174936">
    <property type="component" value="Unassembled WGS sequence"/>
</dbReference>
<reference evidence="8" key="1">
    <citation type="submission" date="2023-06" db="EMBL/GenBank/DDBJ databases">
        <title>Genome-scale phylogeny and comparative genomics of the fungal order Sordariales.</title>
        <authorList>
            <consortium name="Lawrence Berkeley National Laboratory"/>
            <person name="Hensen N."/>
            <person name="Bonometti L."/>
            <person name="Westerberg I."/>
            <person name="Brannstrom I.O."/>
            <person name="Guillou S."/>
            <person name="Cros-Aarteil S."/>
            <person name="Calhoun S."/>
            <person name="Haridas S."/>
            <person name="Kuo A."/>
            <person name="Mondo S."/>
            <person name="Pangilinan J."/>
            <person name="Riley R."/>
            <person name="Labutti K."/>
            <person name="Andreopoulos B."/>
            <person name="Lipzen A."/>
            <person name="Chen C."/>
            <person name="Yanf M."/>
            <person name="Daum C."/>
            <person name="Ng V."/>
            <person name="Clum A."/>
            <person name="Steindorff A."/>
            <person name="Ohm R."/>
            <person name="Martin F."/>
            <person name="Silar P."/>
            <person name="Natvig D."/>
            <person name="Lalanne C."/>
            <person name="Gautier V."/>
            <person name="Ament-Velasquez S.L."/>
            <person name="Kruys A."/>
            <person name="Hutchinson M.I."/>
            <person name="Powell A.J."/>
            <person name="Barry K."/>
            <person name="Miller A.N."/>
            <person name="Grigoriev I.V."/>
            <person name="Debuchy R."/>
            <person name="Gladieux P."/>
            <person name="Thoren M.H."/>
            <person name="Johannesson H."/>
        </authorList>
    </citation>
    <scope>NUCLEOTIDE SEQUENCE</scope>
    <source>
        <strain evidence="8">SMH2532-1</strain>
    </source>
</reference>
<dbReference type="FunFam" id="1.20.1250.20:FF:000011">
    <property type="entry name" value="MFS multidrug transporter, putative"/>
    <property type="match status" value="1"/>
</dbReference>
<feature type="domain" description="Major facilitator superfamily (MFS) profile" evidence="7">
    <location>
        <begin position="34"/>
        <end position="467"/>
    </location>
</feature>
<evidence type="ECO:0000313" key="8">
    <source>
        <dbReference type="EMBL" id="KAK0643726.1"/>
    </source>
</evidence>
<feature type="transmembrane region" description="Helical" evidence="6">
    <location>
        <begin position="303"/>
        <end position="322"/>
    </location>
</feature>
<gene>
    <name evidence="8" type="ORF">B0T16DRAFT_331246</name>
</gene>
<keyword evidence="3 6" id="KW-0812">Transmembrane</keyword>
<accession>A0AA39Y0H6</accession>
<evidence type="ECO:0000256" key="3">
    <source>
        <dbReference type="ARBA" id="ARBA00022692"/>
    </source>
</evidence>
<dbReference type="CDD" id="cd17323">
    <property type="entry name" value="MFS_Tpo1_MDR_like"/>
    <property type="match status" value="1"/>
</dbReference>
<dbReference type="PANTHER" id="PTHR23502:SF68">
    <property type="entry name" value="MULTIDRUG TRANSPORTER, PUTATIVE (AFU_ORTHOLOGUE AFUA_3G01120)-RELATED"/>
    <property type="match status" value="1"/>
</dbReference>
<evidence type="ECO:0000256" key="5">
    <source>
        <dbReference type="ARBA" id="ARBA00023136"/>
    </source>
</evidence>
<dbReference type="InterPro" id="IPR011701">
    <property type="entry name" value="MFS"/>
</dbReference>
<comment type="caution">
    <text evidence="8">The sequence shown here is derived from an EMBL/GenBank/DDBJ whole genome shotgun (WGS) entry which is preliminary data.</text>
</comment>
<evidence type="ECO:0000259" key="7">
    <source>
        <dbReference type="PROSITE" id="PS50850"/>
    </source>
</evidence>
<dbReference type="InterPro" id="IPR020846">
    <property type="entry name" value="MFS_dom"/>
</dbReference>
<feature type="transmembrane region" description="Helical" evidence="6">
    <location>
        <begin position="438"/>
        <end position="460"/>
    </location>
</feature>
<organism evidence="8 9">
    <name type="scientific">Cercophora newfieldiana</name>
    <dbReference type="NCBI Taxonomy" id="92897"/>
    <lineage>
        <taxon>Eukaryota</taxon>
        <taxon>Fungi</taxon>
        <taxon>Dikarya</taxon>
        <taxon>Ascomycota</taxon>
        <taxon>Pezizomycotina</taxon>
        <taxon>Sordariomycetes</taxon>
        <taxon>Sordariomycetidae</taxon>
        <taxon>Sordariales</taxon>
        <taxon>Lasiosphaeriaceae</taxon>
        <taxon>Cercophora</taxon>
    </lineage>
</organism>
<dbReference type="PROSITE" id="PS50850">
    <property type="entry name" value="MFS"/>
    <property type="match status" value="1"/>
</dbReference>
<sequence>MAEEGLTPIVVGWDPKDTNPANPLNWPAWRKWANVLVISTVSFLVPTVSTMLAPAVELVMQEFNTTSTWFATFCISIFVLGFASGPLLLAPLSELYGRAIVYHVTNILLVIFTIMCAVSTNEGMLLAARFLSGFTGVATITNGSGTIADMMPREERGRAVSVWSVGTTLGPMIGPIIGGHVAEKYGWRWMFWILAMAMALVTLLAFFILHETNHSVILERKAASLRKSTGNPSYRSSLAPTITPIEHFSRAISRPTKMLLFRPIVTILCTYIAVLYSTLYLLFSTYSFVFQPVYHFSTSDSGLVFIAGSVGTLVGIPYIGMISDRTLKHRKASGKTITPEDRLPLIITLPGSLAFPIGLFIYGWSVEYQLHWVVSQVGTAINGFGSILVFIAVQTYLMDTFEEYAASAVGAMAVVRGVAAALVPLGALDMYRQLGWGWGNSLLAFVALGFAPVPMLLGAYGHRVRGMTRFQVEL</sequence>
<feature type="transmembrane region" description="Helical" evidence="6">
    <location>
        <begin position="259"/>
        <end position="283"/>
    </location>
</feature>
<feature type="transmembrane region" description="Helical" evidence="6">
    <location>
        <begin position="405"/>
        <end position="426"/>
    </location>
</feature>
<comment type="similarity">
    <text evidence="2">Belongs to the major facilitator superfamily.</text>
</comment>
<evidence type="ECO:0000256" key="2">
    <source>
        <dbReference type="ARBA" id="ARBA00008335"/>
    </source>
</evidence>
<dbReference type="PANTHER" id="PTHR23502">
    <property type="entry name" value="MAJOR FACILITATOR SUPERFAMILY"/>
    <property type="match status" value="1"/>
</dbReference>
<feature type="transmembrane region" description="Helical" evidence="6">
    <location>
        <begin position="343"/>
        <end position="364"/>
    </location>
</feature>
<comment type="subcellular location">
    <subcellularLocation>
        <location evidence="1">Membrane</location>
        <topology evidence="1">Multi-pass membrane protein</topology>
    </subcellularLocation>
</comment>
<feature type="transmembrane region" description="Helical" evidence="6">
    <location>
        <begin position="160"/>
        <end position="177"/>
    </location>
</feature>
<feature type="transmembrane region" description="Helical" evidence="6">
    <location>
        <begin position="370"/>
        <end position="393"/>
    </location>
</feature>
<evidence type="ECO:0000256" key="4">
    <source>
        <dbReference type="ARBA" id="ARBA00022989"/>
    </source>
</evidence>
<keyword evidence="5 6" id="KW-0472">Membrane</keyword>
<protein>
    <submittedName>
        <fullName evidence="8">Major facilitator superfamily domain-containing protein</fullName>
    </submittedName>
</protein>
<dbReference type="AlphaFoldDB" id="A0AA39Y0H6"/>
<name>A0AA39Y0H6_9PEZI</name>
<evidence type="ECO:0000256" key="1">
    <source>
        <dbReference type="ARBA" id="ARBA00004141"/>
    </source>
</evidence>
<proteinExistence type="inferred from homology"/>